<dbReference type="SUPFAM" id="SSF52540">
    <property type="entry name" value="P-loop containing nucleoside triphosphate hydrolases"/>
    <property type="match status" value="1"/>
</dbReference>
<evidence type="ECO:0000256" key="19">
    <source>
        <dbReference type="PIRSR" id="PIRSR006135-2"/>
    </source>
</evidence>
<name>A0A1G6MLX8_9BACT</name>
<dbReference type="GO" id="GO:0008820">
    <property type="term" value="F:cobinamide phosphate guanylyltransferase activity"/>
    <property type="evidence" value="ECO:0007669"/>
    <property type="project" value="UniProtKB-EC"/>
</dbReference>
<dbReference type="InterPro" id="IPR003203">
    <property type="entry name" value="CobU/CobP"/>
</dbReference>
<keyword evidence="21" id="KW-1185">Reference proteome</keyword>
<dbReference type="Proteomes" id="UP000199452">
    <property type="component" value="Unassembled WGS sequence"/>
</dbReference>
<comment type="pathway">
    <text evidence="5">Cofactor biosynthesis; adenosylcobalamin biosynthesis; adenosylcobalamin from cob(II)yrinate a,c-diamide: step 6/7.</text>
</comment>
<evidence type="ECO:0000256" key="4">
    <source>
        <dbReference type="ARBA" id="ARBA00003889"/>
    </source>
</evidence>
<evidence type="ECO:0000313" key="20">
    <source>
        <dbReference type="EMBL" id="SDC56618.1"/>
    </source>
</evidence>
<feature type="active site" description="GMP-histidine intermediate" evidence="18">
    <location>
        <position position="48"/>
    </location>
</feature>
<organism evidence="20 21">
    <name type="scientific">Williamwhitmania taraxaci</name>
    <dbReference type="NCBI Taxonomy" id="1640674"/>
    <lineage>
        <taxon>Bacteria</taxon>
        <taxon>Pseudomonadati</taxon>
        <taxon>Bacteroidota</taxon>
        <taxon>Bacteroidia</taxon>
        <taxon>Bacteroidales</taxon>
        <taxon>Williamwhitmaniaceae</taxon>
        <taxon>Williamwhitmania</taxon>
    </lineage>
</organism>
<dbReference type="PANTHER" id="PTHR34848:SF1">
    <property type="entry name" value="BIFUNCTIONAL ADENOSYLCOBALAMIN BIOSYNTHESIS PROTEIN COBU"/>
    <property type="match status" value="1"/>
</dbReference>
<dbReference type="GO" id="GO:0005524">
    <property type="term" value="F:ATP binding"/>
    <property type="evidence" value="ECO:0007669"/>
    <property type="project" value="UniProtKB-KW"/>
</dbReference>
<accession>A0A1G6MLX8</accession>
<dbReference type="EC" id="2.7.1.156" evidence="8"/>
<keyword evidence="14" id="KW-0067">ATP-binding</keyword>
<dbReference type="InterPro" id="IPR027417">
    <property type="entry name" value="P-loop_NTPase"/>
</dbReference>
<feature type="binding site" evidence="19">
    <location>
        <position position="78"/>
    </location>
    <ligand>
        <name>GTP</name>
        <dbReference type="ChEBI" id="CHEBI:37565"/>
    </ligand>
</feature>
<proteinExistence type="inferred from homology"/>
<dbReference type="GO" id="GO:0043752">
    <property type="term" value="F:adenosylcobinamide kinase activity"/>
    <property type="evidence" value="ECO:0007669"/>
    <property type="project" value="UniProtKB-EC"/>
</dbReference>
<dbReference type="Gene3D" id="3.40.50.300">
    <property type="entry name" value="P-loop containing nucleotide triphosphate hydrolases"/>
    <property type="match status" value="1"/>
</dbReference>
<keyword evidence="12 19" id="KW-0547">Nucleotide-binding</keyword>
<evidence type="ECO:0000256" key="3">
    <source>
        <dbReference type="ARBA" id="ARBA00001522"/>
    </source>
</evidence>
<dbReference type="UniPathway" id="UPA00148">
    <property type="reaction ID" value="UER00236"/>
</dbReference>
<dbReference type="EC" id="2.7.7.62" evidence="9"/>
<dbReference type="EMBL" id="FMYP01000037">
    <property type="protein sequence ID" value="SDC56618.1"/>
    <property type="molecule type" value="Genomic_DNA"/>
</dbReference>
<evidence type="ECO:0000256" key="15">
    <source>
        <dbReference type="ARBA" id="ARBA00023134"/>
    </source>
</evidence>
<dbReference type="STRING" id="1640674.SAMN05216323_103715"/>
<feature type="binding site" evidence="19">
    <location>
        <begin position="7"/>
        <end position="14"/>
    </location>
    <ligand>
        <name>GTP</name>
        <dbReference type="ChEBI" id="CHEBI:37565"/>
    </ligand>
</feature>
<evidence type="ECO:0000256" key="18">
    <source>
        <dbReference type="PIRSR" id="PIRSR006135-1"/>
    </source>
</evidence>
<comment type="similarity">
    <text evidence="7">Belongs to the CobU/CobP family.</text>
</comment>
<comment type="catalytic activity">
    <reaction evidence="3">
        <text>adenosylcob(III)inamide + GTP = adenosylcob(III)inamide phosphate + GDP + H(+)</text>
        <dbReference type="Rhea" id="RHEA:15765"/>
        <dbReference type="ChEBI" id="CHEBI:2480"/>
        <dbReference type="ChEBI" id="CHEBI:15378"/>
        <dbReference type="ChEBI" id="CHEBI:37565"/>
        <dbReference type="ChEBI" id="CHEBI:58189"/>
        <dbReference type="ChEBI" id="CHEBI:58502"/>
        <dbReference type="EC" id="2.7.1.156"/>
    </reaction>
</comment>
<evidence type="ECO:0000256" key="14">
    <source>
        <dbReference type="ARBA" id="ARBA00022840"/>
    </source>
</evidence>
<gene>
    <name evidence="20" type="ORF">SAMN05216323_103715</name>
</gene>
<dbReference type="GO" id="GO:0005525">
    <property type="term" value="F:GTP binding"/>
    <property type="evidence" value="ECO:0007669"/>
    <property type="project" value="UniProtKB-KW"/>
</dbReference>
<evidence type="ECO:0000313" key="21">
    <source>
        <dbReference type="Proteomes" id="UP000199452"/>
    </source>
</evidence>
<keyword evidence="13 20" id="KW-0418">Kinase</keyword>
<keyword evidence="11 20" id="KW-0808">Transferase</keyword>
<feature type="binding site" evidence="19">
    <location>
        <position position="60"/>
    </location>
    <ligand>
        <name>GTP</name>
        <dbReference type="ChEBI" id="CHEBI:37565"/>
    </ligand>
</feature>
<evidence type="ECO:0000256" key="1">
    <source>
        <dbReference type="ARBA" id="ARBA00000312"/>
    </source>
</evidence>
<keyword evidence="15 19" id="KW-0342">GTP-binding</keyword>
<evidence type="ECO:0000256" key="5">
    <source>
        <dbReference type="ARBA" id="ARBA00004692"/>
    </source>
</evidence>
<dbReference type="Pfam" id="PF02283">
    <property type="entry name" value="CobU"/>
    <property type="match status" value="1"/>
</dbReference>
<evidence type="ECO:0000256" key="13">
    <source>
        <dbReference type="ARBA" id="ARBA00022777"/>
    </source>
</evidence>
<dbReference type="AlphaFoldDB" id="A0A1G6MLX8"/>
<dbReference type="RefSeq" id="WP_092438744.1">
    <property type="nucleotide sequence ID" value="NZ_FMYP01000037.1"/>
</dbReference>
<evidence type="ECO:0000256" key="16">
    <source>
        <dbReference type="ARBA" id="ARBA00029570"/>
    </source>
</evidence>
<dbReference type="PIRSF" id="PIRSF006135">
    <property type="entry name" value="CobU"/>
    <property type="match status" value="1"/>
</dbReference>
<sequence length="167" mass="18703">MIHLITGGQRSGKSRQAQQLALNLSPRPVYVATSRIWDEEHGKRITRHREDRANLFDTVEEELRIGELNLAGRVVVVDCITLWLTNIFFDFEADVERSLIFAKEQLALLAQQDAHLLLVSNEIGMGGTSPNELQVKFTDLQGFVNQHIAQLADNVTLMVSGIPVSVK</sequence>
<evidence type="ECO:0000256" key="7">
    <source>
        <dbReference type="ARBA" id="ARBA00007490"/>
    </source>
</evidence>
<evidence type="ECO:0000256" key="2">
    <source>
        <dbReference type="ARBA" id="ARBA00000711"/>
    </source>
</evidence>
<evidence type="ECO:0000256" key="6">
    <source>
        <dbReference type="ARBA" id="ARBA00005159"/>
    </source>
</evidence>
<comment type="catalytic activity">
    <reaction evidence="1">
        <text>adenosylcob(III)inamide + ATP = adenosylcob(III)inamide phosphate + ADP + H(+)</text>
        <dbReference type="Rhea" id="RHEA:15769"/>
        <dbReference type="ChEBI" id="CHEBI:2480"/>
        <dbReference type="ChEBI" id="CHEBI:15378"/>
        <dbReference type="ChEBI" id="CHEBI:30616"/>
        <dbReference type="ChEBI" id="CHEBI:58502"/>
        <dbReference type="ChEBI" id="CHEBI:456216"/>
        <dbReference type="EC" id="2.7.1.156"/>
    </reaction>
</comment>
<comment type="catalytic activity">
    <reaction evidence="2">
        <text>adenosylcob(III)inamide phosphate + GTP + H(+) = adenosylcob(III)inamide-GDP + diphosphate</text>
        <dbReference type="Rhea" id="RHEA:22712"/>
        <dbReference type="ChEBI" id="CHEBI:15378"/>
        <dbReference type="ChEBI" id="CHEBI:33019"/>
        <dbReference type="ChEBI" id="CHEBI:37565"/>
        <dbReference type="ChEBI" id="CHEBI:58502"/>
        <dbReference type="ChEBI" id="CHEBI:60487"/>
        <dbReference type="EC" id="2.7.7.62"/>
    </reaction>
</comment>
<feature type="binding site" evidence="19">
    <location>
        <begin position="32"/>
        <end position="34"/>
    </location>
    <ligand>
        <name>GTP</name>
        <dbReference type="ChEBI" id="CHEBI:37565"/>
    </ligand>
</feature>
<reference evidence="20 21" key="1">
    <citation type="submission" date="2016-09" db="EMBL/GenBank/DDBJ databases">
        <authorList>
            <person name="Capua I."/>
            <person name="De Benedictis P."/>
            <person name="Joannis T."/>
            <person name="Lombin L.H."/>
            <person name="Cattoli G."/>
        </authorList>
    </citation>
    <scope>NUCLEOTIDE SEQUENCE [LARGE SCALE GENOMIC DNA]</scope>
    <source>
        <strain evidence="20 21">A7P-90m</strain>
    </source>
</reference>
<dbReference type="OrthoDB" id="9799422at2"/>
<dbReference type="GO" id="GO:0009236">
    <property type="term" value="P:cobalamin biosynthetic process"/>
    <property type="evidence" value="ECO:0007669"/>
    <property type="project" value="UniProtKB-UniPathway"/>
</dbReference>
<evidence type="ECO:0000256" key="8">
    <source>
        <dbReference type="ARBA" id="ARBA00012016"/>
    </source>
</evidence>
<evidence type="ECO:0000256" key="9">
    <source>
        <dbReference type="ARBA" id="ARBA00012523"/>
    </source>
</evidence>
<evidence type="ECO:0000256" key="10">
    <source>
        <dbReference type="ARBA" id="ARBA00022573"/>
    </source>
</evidence>
<keyword evidence="10" id="KW-0169">Cobalamin biosynthesis</keyword>
<dbReference type="CDD" id="cd00544">
    <property type="entry name" value="CobU"/>
    <property type="match status" value="1"/>
</dbReference>
<evidence type="ECO:0000256" key="11">
    <source>
        <dbReference type="ARBA" id="ARBA00022679"/>
    </source>
</evidence>
<evidence type="ECO:0000256" key="12">
    <source>
        <dbReference type="ARBA" id="ARBA00022741"/>
    </source>
</evidence>
<protein>
    <recommendedName>
        <fullName evidence="16">Adenosylcobinamide kinase</fullName>
        <ecNumber evidence="8">2.7.1.156</ecNumber>
        <ecNumber evidence="9">2.7.7.62</ecNumber>
    </recommendedName>
    <alternativeName>
        <fullName evidence="17">Adenosylcobinamide-phosphate guanylyltransferase</fullName>
    </alternativeName>
</protein>
<feature type="binding site" evidence="19">
    <location>
        <begin position="49"/>
        <end position="52"/>
    </location>
    <ligand>
        <name>GTP</name>
        <dbReference type="ChEBI" id="CHEBI:37565"/>
    </ligand>
</feature>
<comment type="function">
    <text evidence="4">Catalyzes ATP-dependent phosphorylation of adenosylcobinamide and addition of GMP to adenosylcobinamide phosphate.</text>
</comment>
<dbReference type="PANTHER" id="PTHR34848">
    <property type="match status" value="1"/>
</dbReference>
<comment type="pathway">
    <text evidence="6">Cofactor biosynthesis; adenosylcobalamin biosynthesis; adenosylcobalamin from cob(II)yrinate a,c-diamide: step 5/7.</text>
</comment>
<keyword evidence="20" id="KW-0548">Nucleotidyltransferase</keyword>
<evidence type="ECO:0000256" key="17">
    <source>
        <dbReference type="ARBA" id="ARBA00030571"/>
    </source>
</evidence>